<reference evidence="2 3" key="1">
    <citation type="submission" date="2018-12" db="EMBL/GenBank/DDBJ databases">
        <title>Cadmium resistance mechanism in endophytic bacteria Burkholderia cenocepacia YG-3.</title>
        <authorList>
            <person name="Zhang X."/>
            <person name="Wang X."/>
            <person name="Zhu Y."/>
        </authorList>
    </citation>
    <scope>NUCLEOTIDE SEQUENCE [LARGE SCALE GENOMIC DNA]</scope>
    <source>
        <strain evidence="2 3">YG-3</strain>
    </source>
</reference>
<proteinExistence type="predicted"/>
<keyword evidence="1" id="KW-0732">Signal</keyword>
<dbReference type="RefSeq" id="WP_126366633.1">
    <property type="nucleotide sequence ID" value="NZ_CP034547.1"/>
</dbReference>
<sequence>MKAITATAVATATVASNISYAQPAPASDMPAALPGSLRYTQPEDAPQMAPALTSYLNAAQQASLPKNQSVSPQGGKEVAQMISKPKTPIEFVQNLKVIFDGDLLLQDAFYTEDNLKDIFNLDEVSVFDDVDGGERRIAIMASVPGSVIPRRKVSEEFGGEAPGAQFVGGRTIHQSGLVTAAINFGIHKSGLDFDAAERIFAVKFVRVPPQPSPHGSSGPATVSHGNETWWYQQVCGSMERKITVGFNSDGELYRVLIELNDK</sequence>
<feature type="chain" id="PRO_5018623971" evidence="1">
    <location>
        <begin position="22"/>
        <end position="262"/>
    </location>
</feature>
<accession>A0A3Q9F736</accession>
<evidence type="ECO:0000313" key="2">
    <source>
        <dbReference type="EMBL" id="AZQ54090.1"/>
    </source>
</evidence>
<evidence type="ECO:0000313" key="3">
    <source>
        <dbReference type="Proteomes" id="UP000277191"/>
    </source>
</evidence>
<dbReference type="EMBL" id="CP034547">
    <property type="protein sequence ID" value="AZQ54090.1"/>
    <property type="molecule type" value="Genomic_DNA"/>
</dbReference>
<feature type="signal peptide" evidence="1">
    <location>
        <begin position="1"/>
        <end position="21"/>
    </location>
</feature>
<dbReference type="AlphaFoldDB" id="A0A3Q9F736"/>
<dbReference type="Proteomes" id="UP000277191">
    <property type="component" value="Chromosome 3"/>
</dbReference>
<name>A0A3Q9F736_9BURK</name>
<gene>
    <name evidence="2" type="ORF">D5R55_24345</name>
</gene>
<organism evidence="2 3">
    <name type="scientific">Burkholderia cenocepacia</name>
    <dbReference type="NCBI Taxonomy" id="95486"/>
    <lineage>
        <taxon>Bacteria</taxon>
        <taxon>Pseudomonadati</taxon>
        <taxon>Pseudomonadota</taxon>
        <taxon>Betaproteobacteria</taxon>
        <taxon>Burkholderiales</taxon>
        <taxon>Burkholderiaceae</taxon>
        <taxon>Burkholderia</taxon>
        <taxon>Burkholderia cepacia complex</taxon>
    </lineage>
</organism>
<evidence type="ECO:0000256" key="1">
    <source>
        <dbReference type="SAM" id="SignalP"/>
    </source>
</evidence>
<protein>
    <submittedName>
        <fullName evidence="2">Uncharacterized protein</fullName>
    </submittedName>
</protein>